<reference evidence="2 3" key="1">
    <citation type="journal article" date="2024" name="Plant J.">
        <title>Genome sequences and population genomics reveal climatic adaptation and genomic divergence between two closely related sweetgum species.</title>
        <authorList>
            <person name="Xu W.Q."/>
            <person name="Ren C.Q."/>
            <person name="Zhang X.Y."/>
            <person name="Comes H.P."/>
            <person name="Liu X.H."/>
            <person name="Li Y.G."/>
            <person name="Kettle C.J."/>
            <person name="Jalonen R."/>
            <person name="Gaisberger H."/>
            <person name="Ma Y.Z."/>
            <person name="Qiu Y.X."/>
        </authorList>
    </citation>
    <scope>NUCLEOTIDE SEQUENCE [LARGE SCALE GENOMIC DNA]</scope>
    <source>
        <strain evidence="2">Hangzhou</strain>
    </source>
</reference>
<organism evidence="2 3">
    <name type="scientific">Liquidambar formosana</name>
    <name type="common">Formosan gum</name>
    <dbReference type="NCBI Taxonomy" id="63359"/>
    <lineage>
        <taxon>Eukaryota</taxon>
        <taxon>Viridiplantae</taxon>
        <taxon>Streptophyta</taxon>
        <taxon>Embryophyta</taxon>
        <taxon>Tracheophyta</taxon>
        <taxon>Spermatophyta</taxon>
        <taxon>Magnoliopsida</taxon>
        <taxon>eudicotyledons</taxon>
        <taxon>Gunneridae</taxon>
        <taxon>Pentapetalae</taxon>
        <taxon>Saxifragales</taxon>
        <taxon>Altingiaceae</taxon>
        <taxon>Liquidambar</taxon>
    </lineage>
</organism>
<feature type="compositionally biased region" description="Polar residues" evidence="1">
    <location>
        <begin position="41"/>
        <end position="60"/>
    </location>
</feature>
<accession>A0AAP0RWU0</accession>
<feature type="region of interest" description="Disordered" evidence="1">
    <location>
        <begin position="229"/>
        <end position="250"/>
    </location>
</feature>
<dbReference type="AlphaFoldDB" id="A0AAP0RWU0"/>
<proteinExistence type="predicted"/>
<evidence type="ECO:0000256" key="1">
    <source>
        <dbReference type="SAM" id="MobiDB-lite"/>
    </source>
</evidence>
<evidence type="ECO:0000313" key="3">
    <source>
        <dbReference type="Proteomes" id="UP001415857"/>
    </source>
</evidence>
<dbReference type="EMBL" id="JBBPBK010000004">
    <property type="protein sequence ID" value="KAK9286281.1"/>
    <property type="molecule type" value="Genomic_DNA"/>
</dbReference>
<comment type="caution">
    <text evidence="2">The sequence shown here is derived from an EMBL/GenBank/DDBJ whole genome shotgun (WGS) entry which is preliminary data.</text>
</comment>
<evidence type="ECO:0000313" key="2">
    <source>
        <dbReference type="EMBL" id="KAK9286281.1"/>
    </source>
</evidence>
<feature type="compositionally biased region" description="Polar residues" evidence="1">
    <location>
        <begin position="12"/>
        <end position="28"/>
    </location>
</feature>
<dbReference type="Proteomes" id="UP001415857">
    <property type="component" value="Unassembled WGS sequence"/>
</dbReference>
<gene>
    <name evidence="2" type="ORF">L1049_014671</name>
</gene>
<name>A0AAP0RWU0_LIQFO</name>
<protein>
    <submittedName>
        <fullName evidence="2">Uncharacterized protein</fullName>
    </submittedName>
</protein>
<sequence>MGDRSSVGMSLIPTSAVQVQVDSSPSTKESCRQESRELENQSDSQRMHVSQMPYSSMSTINQESELPSIPIQGLEKEQQLYLDLAQSSFKNSEGEVGSDHTHAKQTVSGVSSSNAANVQALQNRQVPLQQDTQSKVAMQPANVMSMPVYEKRKSSEELDKMYGESLFYVMENSTLQKNPSLLQFSMSKEQKSDALLYMAYGKDKPVRQTTAQQYNSQLSTALGPSSLGAVQVGQGNGAPPETLGAKSSGQPSKIVLSENMSVVPTMTAELDPSFPVSLAFIQDIASFVST</sequence>
<feature type="compositionally biased region" description="Basic and acidic residues" evidence="1">
    <location>
        <begin position="29"/>
        <end position="39"/>
    </location>
</feature>
<keyword evidence="3" id="KW-1185">Reference proteome</keyword>
<feature type="region of interest" description="Disordered" evidence="1">
    <location>
        <begin position="1"/>
        <end position="60"/>
    </location>
</feature>
<feature type="region of interest" description="Disordered" evidence="1">
    <location>
        <begin position="91"/>
        <end position="112"/>
    </location>
</feature>